<feature type="chain" id="PRO_5045717930" evidence="1">
    <location>
        <begin position="20"/>
        <end position="156"/>
    </location>
</feature>
<sequence length="156" mass="17995">MKKSLLIILLTLSFLELSAQNTTEITEKSFPTNINQDNFKYLEKYKGKVIAYDGQIEKTVNSRNNTPFYKLKVGPKKYIWTVLMFNNKSNKVGDKIRVVGYLNLAEPDEKEKEFLDTEYMVIAFGLVDLEKSNFLFLGGAEKQKQDWINGLIPRAN</sequence>
<evidence type="ECO:0000313" key="2">
    <source>
        <dbReference type="EMBL" id="MBS2101158.1"/>
    </source>
</evidence>
<comment type="caution">
    <text evidence="2">The sequence shown here is derived from an EMBL/GenBank/DDBJ whole genome shotgun (WGS) entry which is preliminary data.</text>
</comment>
<reference evidence="2 3" key="1">
    <citation type="journal article" date="2015" name="Int. J. Syst. Evol. Microbiol.">
        <title>Carboxylicivirga linearis sp. nov., isolated from a sea cucumber culture pond.</title>
        <authorList>
            <person name="Wang F.Q."/>
            <person name="Zhou Y.X."/>
            <person name="Lin X.Z."/>
            <person name="Chen G.J."/>
            <person name="Du Z.J."/>
        </authorList>
    </citation>
    <scope>NUCLEOTIDE SEQUENCE [LARGE SCALE GENOMIC DNA]</scope>
    <source>
        <strain evidence="2 3">FB218</strain>
    </source>
</reference>
<proteinExistence type="predicted"/>
<gene>
    <name evidence="2" type="ORF">KEM10_22930</name>
</gene>
<keyword evidence="1" id="KW-0732">Signal</keyword>
<organism evidence="2 3">
    <name type="scientific">Carboxylicivirga linearis</name>
    <dbReference type="NCBI Taxonomy" id="1628157"/>
    <lineage>
        <taxon>Bacteria</taxon>
        <taxon>Pseudomonadati</taxon>
        <taxon>Bacteroidota</taxon>
        <taxon>Bacteroidia</taxon>
        <taxon>Marinilabiliales</taxon>
        <taxon>Marinilabiliaceae</taxon>
        <taxon>Carboxylicivirga</taxon>
    </lineage>
</organism>
<name>A0ABS5K1Z3_9BACT</name>
<feature type="signal peptide" evidence="1">
    <location>
        <begin position="1"/>
        <end position="19"/>
    </location>
</feature>
<dbReference type="Proteomes" id="UP000708576">
    <property type="component" value="Unassembled WGS sequence"/>
</dbReference>
<evidence type="ECO:0000256" key="1">
    <source>
        <dbReference type="SAM" id="SignalP"/>
    </source>
</evidence>
<keyword evidence="3" id="KW-1185">Reference proteome</keyword>
<dbReference type="EMBL" id="JAGUCO010000043">
    <property type="protein sequence ID" value="MBS2101158.1"/>
    <property type="molecule type" value="Genomic_DNA"/>
</dbReference>
<protein>
    <submittedName>
        <fullName evidence="2">Uncharacterized protein</fullName>
    </submittedName>
</protein>
<accession>A0ABS5K1Z3</accession>
<dbReference type="RefSeq" id="WP_212220400.1">
    <property type="nucleotide sequence ID" value="NZ_JAGUCO010000043.1"/>
</dbReference>
<evidence type="ECO:0000313" key="3">
    <source>
        <dbReference type="Proteomes" id="UP000708576"/>
    </source>
</evidence>